<evidence type="ECO:0000256" key="8">
    <source>
        <dbReference type="ARBA" id="ARBA00022833"/>
    </source>
</evidence>
<feature type="signal peptide" evidence="11">
    <location>
        <begin position="1"/>
        <end position="19"/>
    </location>
</feature>
<dbReference type="PANTHER" id="PTHR33478:SF1">
    <property type="entry name" value="EXTRACELLULAR METALLOPROTEINASE MEP"/>
    <property type="match status" value="1"/>
</dbReference>
<evidence type="ECO:0000256" key="9">
    <source>
        <dbReference type="ARBA" id="ARBA00023049"/>
    </source>
</evidence>
<evidence type="ECO:0000256" key="3">
    <source>
        <dbReference type="ARBA" id="ARBA00006006"/>
    </source>
</evidence>
<evidence type="ECO:0000256" key="5">
    <source>
        <dbReference type="ARBA" id="ARBA00022670"/>
    </source>
</evidence>
<comment type="caution">
    <text evidence="12">The sequence shown here is derived from an EMBL/GenBank/DDBJ whole genome shotgun (WGS) entry which is preliminary data.</text>
</comment>
<comment type="subcellular location">
    <subcellularLocation>
        <location evidence="2 11">Secreted</location>
    </subcellularLocation>
</comment>
<reference evidence="12 13" key="1">
    <citation type="submission" date="2021-02" db="EMBL/GenBank/DDBJ databases">
        <title>Variation within the Batrachochytrium salamandrivorans European outbreak.</title>
        <authorList>
            <person name="Kelly M."/>
            <person name="Pasmans F."/>
            <person name="Shea T.P."/>
            <person name="Munoz J.F."/>
            <person name="Carranza S."/>
            <person name="Cuomo C.A."/>
            <person name="Martel A."/>
        </authorList>
    </citation>
    <scope>NUCLEOTIDE SEQUENCE [LARGE SCALE GENOMIC DNA]</scope>
    <source>
        <strain evidence="12 13">AMFP18/2</strain>
    </source>
</reference>
<dbReference type="EC" id="3.4.24.-" evidence="11"/>
<evidence type="ECO:0000256" key="4">
    <source>
        <dbReference type="ARBA" id="ARBA00022525"/>
    </source>
</evidence>
<evidence type="ECO:0000256" key="6">
    <source>
        <dbReference type="ARBA" id="ARBA00022723"/>
    </source>
</evidence>
<keyword evidence="8 11" id="KW-0862">Zinc</keyword>
<comment type="cofactor">
    <cofactor evidence="1 11">
        <name>Zn(2+)</name>
        <dbReference type="ChEBI" id="CHEBI:29105"/>
    </cofactor>
</comment>
<dbReference type="CDD" id="cd09596">
    <property type="entry name" value="M36"/>
    <property type="match status" value="1"/>
</dbReference>
<dbReference type="InterPro" id="IPR050371">
    <property type="entry name" value="Fungal_virulence_M36"/>
</dbReference>
<evidence type="ECO:0000313" key="13">
    <source>
        <dbReference type="Proteomes" id="UP001648503"/>
    </source>
</evidence>
<dbReference type="PANTHER" id="PTHR33478">
    <property type="entry name" value="EXTRACELLULAR METALLOPROTEINASE MEP"/>
    <property type="match status" value="1"/>
</dbReference>
<dbReference type="PRINTS" id="PR00999">
    <property type="entry name" value="FUNGALYSIN"/>
</dbReference>
<evidence type="ECO:0000256" key="7">
    <source>
        <dbReference type="ARBA" id="ARBA00022801"/>
    </source>
</evidence>
<dbReference type="EMBL" id="JAFCIX010000016">
    <property type="protein sequence ID" value="KAH6601209.1"/>
    <property type="molecule type" value="Genomic_DNA"/>
</dbReference>
<protein>
    <recommendedName>
        <fullName evidence="11">Extracellular metalloproteinase</fullName>
        <ecNumber evidence="11">3.4.24.-</ecNumber>
    </recommendedName>
    <alternativeName>
        <fullName evidence="11">Fungalysin</fullName>
    </alternativeName>
</protein>
<proteinExistence type="inferred from homology"/>
<evidence type="ECO:0000256" key="11">
    <source>
        <dbReference type="RuleBase" id="RU364017"/>
    </source>
</evidence>
<keyword evidence="9 11" id="KW-0482">Metalloprotease</keyword>
<dbReference type="InterPro" id="IPR001842">
    <property type="entry name" value="Peptidase_M36"/>
</dbReference>
<organism evidence="12 13">
    <name type="scientific">Batrachochytrium salamandrivorans</name>
    <dbReference type="NCBI Taxonomy" id="1357716"/>
    <lineage>
        <taxon>Eukaryota</taxon>
        <taxon>Fungi</taxon>
        <taxon>Fungi incertae sedis</taxon>
        <taxon>Chytridiomycota</taxon>
        <taxon>Chytridiomycota incertae sedis</taxon>
        <taxon>Chytridiomycetes</taxon>
        <taxon>Rhizophydiales</taxon>
        <taxon>Rhizophydiales incertae sedis</taxon>
        <taxon>Batrachochytrium</taxon>
    </lineage>
</organism>
<dbReference type="InterPro" id="IPR027268">
    <property type="entry name" value="Peptidase_M4/M1_CTD_sf"/>
</dbReference>
<accession>A0ABQ8FR62</accession>
<dbReference type="Gene3D" id="1.10.390.10">
    <property type="entry name" value="Neutral Protease Domain 2"/>
    <property type="match status" value="1"/>
</dbReference>
<keyword evidence="11" id="KW-0732">Signal</keyword>
<evidence type="ECO:0000256" key="2">
    <source>
        <dbReference type="ARBA" id="ARBA00004613"/>
    </source>
</evidence>
<feature type="chain" id="PRO_5044978559" description="Extracellular metalloproteinase" evidence="11">
    <location>
        <begin position="20"/>
        <end position="577"/>
    </location>
</feature>
<keyword evidence="4 11" id="KW-0964">Secreted</keyword>
<keyword evidence="10 11" id="KW-0865">Zymogen</keyword>
<evidence type="ECO:0000256" key="10">
    <source>
        <dbReference type="ARBA" id="ARBA00023145"/>
    </source>
</evidence>
<dbReference type="Pfam" id="PF02128">
    <property type="entry name" value="Peptidase_M36"/>
    <property type="match status" value="1"/>
</dbReference>
<sequence length="577" mass="64388">MVDISLVIVLALVSSTVVAQPGTNGFTGLFACFKRLTTFKTSTKSVYEWVPSSKGTSTSTSDEDPVDIGLSYILQKLNIQPDEFTIRNNFTDRFWATHLYGVPLHKGLPIGNLNAAAHVKNGQVFFFSATIKNNQILTKRSPAIPDSTFKISSRKAVKTAVNCLGVPFYNDIAPVMEYYETSDEHIPVWVFQLRDDPTTQWIEVKVNANTGGIVSMEDFKKKFTYTAIKLPNESPHDGFSTIVNPENIQSSSNGWTDGFELAGNNALIRFESGVTFETTTRGIFDMDFDHILPPQTPKNLVAGAINAFYVTNAFHDTLYQHGFTEKAGNFQRDNFKRGGKGGDPVMINVQNSGMTNNARFFAPPDGQPGVLDLYIFTATEPNRDPDLDNTILIHELTHGLTTRLTGGAQTKKCMMKTESRGLGEGYSDMMALIFTAKPEDTRNTKKVIGEYIEGDPRGGRRYPYTTDMRVNPLEYQDTVGEKNPYHLGEIWATMLLEVYWNLVDAYGFSANLHDATQKKGNIIFLQLLVGTLMIQPCNPTFISAHYAMLVADNAYYGGIHKYLIRQGFFRRGLNYIS</sequence>
<evidence type="ECO:0000256" key="1">
    <source>
        <dbReference type="ARBA" id="ARBA00001947"/>
    </source>
</evidence>
<name>A0ABQ8FR62_9FUNG</name>
<comment type="similarity">
    <text evidence="3 11">Belongs to the peptidase M36 family.</text>
</comment>
<dbReference type="SUPFAM" id="SSF55486">
    <property type="entry name" value="Metalloproteases ('zincins'), catalytic domain"/>
    <property type="match status" value="1"/>
</dbReference>
<keyword evidence="13" id="KW-1185">Reference proteome</keyword>
<gene>
    <name evidence="12" type="ORF">BASA50_001734</name>
</gene>
<dbReference type="Gene3D" id="3.10.170.10">
    <property type="match status" value="1"/>
</dbReference>
<keyword evidence="6 11" id="KW-0479">Metal-binding</keyword>
<evidence type="ECO:0000313" key="12">
    <source>
        <dbReference type="EMBL" id="KAH6601209.1"/>
    </source>
</evidence>
<keyword evidence="7 11" id="KW-0378">Hydrolase</keyword>
<keyword evidence="5 11" id="KW-0645">Protease</keyword>
<dbReference type="Proteomes" id="UP001648503">
    <property type="component" value="Unassembled WGS sequence"/>
</dbReference>